<comment type="cofactor">
    <cofactor evidence="1">
        <name>Mg(2+)</name>
        <dbReference type="ChEBI" id="CHEBI:18420"/>
    </cofactor>
</comment>
<dbReference type="GO" id="GO:0004326">
    <property type="term" value="F:tetrahydrofolylpolyglutamate synthase activity"/>
    <property type="evidence" value="ECO:0007669"/>
    <property type="project" value="UniProtKB-EC"/>
</dbReference>
<keyword evidence="8" id="KW-0460">Magnesium</keyword>
<comment type="caution">
    <text evidence="14">The sequence shown here is derived from an EMBL/GenBank/DDBJ whole genome shotgun (WGS) entry which is preliminary data.</text>
</comment>
<evidence type="ECO:0000256" key="1">
    <source>
        <dbReference type="ARBA" id="ARBA00001946"/>
    </source>
</evidence>
<reference evidence="14 15" key="1">
    <citation type="submission" date="2018-09" db="EMBL/GenBank/DDBJ databases">
        <title>Genome sequencing of Nocardioides immobilis CCTCC AB 2017083 for comparison to Nocardioides silvaticus.</title>
        <authorList>
            <person name="Li C."/>
            <person name="Wang G."/>
        </authorList>
    </citation>
    <scope>NUCLEOTIDE SEQUENCE [LARGE SCALE GENOMIC DNA]</scope>
    <source>
        <strain evidence="14 15">CCTCC AB 2017083</strain>
    </source>
</reference>
<keyword evidence="15" id="KW-1185">Reference proteome</keyword>
<sequence length="416" mass="43947">MDPTLDRVALLLGLLGRPETEFRSIHLTGTNGKTSTARMVEALLAASRSRTGRFTSPHLESIRERISLEQRPIDVPRFLRSYQAVAEQAALVDAVSTHPVSFFEMTVAMAYHAFADHRVDAAVVEVGMGGRWDATNVIHAEVAAILPVALDHTDYLGPTVEAIAAEKAGIIKRGAVAVSARQPDEVAAVLRARADAVGADLRVEGRDFAVGRRSPTARGQLVSFRGLHRTYDDVPLAVHGEHQAQNAAVAIASVEAFLGGPLDVDLVRRALRQVTSPGRFEIRAGSPRVVLDVAHNPHGARALARNLAEHGPGRTIAVLAVMGDKDVAGVLRELETVVDTVVCARNSSPRSLPAEELAARATDVFGASRVRRATDVPSGLAAARALADTGPGSTDVVLVTGSVVTVGDACSVPTDC</sequence>
<dbReference type="EC" id="6.3.2.17" evidence="3"/>
<dbReference type="InterPro" id="IPR036615">
    <property type="entry name" value="Mur_ligase_C_dom_sf"/>
</dbReference>
<dbReference type="InterPro" id="IPR018109">
    <property type="entry name" value="Folylpolyglutamate_synth_CS"/>
</dbReference>
<dbReference type="PANTHER" id="PTHR11136:SF0">
    <property type="entry name" value="DIHYDROFOLATE SYNTHETASE-RELATED"/>
    <property type="match status" value="1"/>
</dbReference>
<dbReference type="GO" id="GO:0005737">
    <property type="term" value="C:cytoplasm"/>
    <property type="evidence" value="ECO:0007669"/>
    <property type="project" value="TreeGrafter"/>
</dbReference>
<dbReference type="SUPFAM" id="SSF53244">
    <property type="entry name" value="MurD-like peptide ligases, peptide-binding domain"/>
    <property type="match status" value="1"/>
</dbReference>
<dbReference type="PROSITE" id="PS01012">
    <property type="entry name" value="FOLYLPOLYGLU_SYNT_2"/>
    <property type="match status" value="1"/>
</dbReference>
<keyword evidence="5" id="KW-0479">Metal-binding</keyword>
<accession>A0A417XZX7</accession>
<organism evidence="14 15">
    <name type="scientific">Nocardioides immobilis</name>
    <dbReference type="NCBI Taxonomy" id="2049295"/>
    <lineage>
        <taxon>Bacteria</taxon>
        <taxon>Bacillati</taxon>
        <taxon>Actinomycetota</taxon>
        <taxon>Actinomycetes</taxon>
        <taxon>Propionibacteriales</taxon>
        <taxon>Nocardioidaceae</taxon>
        <taxon>Nocardioides</taxon>
    </lineage>
</organism>
<gene>
    <name evidence="14" type="ORF">D0Z08_17665</name>
</gene>
<evidence type="ECO:0000256" key="9">
    <source>
        <dbReference type="ARBA" id="ARBA00030592"/>
    </source>
</evidence>
<name>A0A417XZX7_9ACTN</name>
<dbReference type="AlphaFoldDB" id="A0A417XZX7"/>
<dbReference type="Pfam" id="PF02875">
    <property type="entry name" value="Mur_ligase_C"/>
    <property type="match status" value="1"/>
</dbReference>
<evidence type="ECO:0000256" key="4">
    <source>
        <dbReference type="ARBA" id="ARBA00022598"/>
    </source>
</evidence>
<feature type="domain" description="Mur ligase central" evidence="13">
    <location>
        <begin position="28"/>
        <end position="253"/>
    </location>
</feature>
<dbReference type="GO" id="GO:0046872">
    <property type="term" value="F:metal ion binding"/>
    <property type="evidence" value="ECO:0007669"/>
    <property type="project" value="UniProtKB-KW"/>
</dbReference>
<dbReference type="OrthoDB" id="9809356at2"/>
<evidence type="ECO:0000259" key="13">
    <source>
        <dbReference type="Pfam" id="PF08245"/>
    </source>
</evidence>
<evidence type="ECO:0000256" key="3">
    <source>
        <dbReference type="ARBA" id="ARBA00013025"/>
    </source>
</evidence>
<dbReference type="GO" id="GO:0005524">
    <property type="term" value="F:ATP binding"/>
    <property type="evidence" value="ECO:0007669"/>
    <property type="project" value="UniProtKB-KW"/>
</dbReference>
<dbReference type="InterPro" id="IPR036565">
    <property type="entry name" value="Mur-like_cat_sf"/>
</dbReference>
<dbReference type="Gene3D" id="3.90.190.20">
    <property type="entry name" value="Mur ligase, C-terminal domain"/>
    <property type="match status" value="1"/>
</dbReference>
<dbReference type="GO" id="GO:0008841">
    <property type="term" value="F:dihydrofolate synthase activity"/>
    <property type="evidence" value="ECO:0007669"/>
    <property type="project" value="TreeGrafter"/>
</dbReference>
<evidence type="ECO:0000256" key="7">
    <source>
        <dbReference type="ARBA" id="ARBA00022840"/>
    </source>
</evidence>
<comment type="similarity">
    <text evidence="2 11">Belongs to the folylpolyglutamate synthase family.</text>
</comment>
<evidence type="ECO:0000313" key="15">
    <source>
        <dbReference type="Proteomes" id="UP000283644"/>
    </source>
</evidence>
<keyword evidence="4 11" id="KW-0436">Ligase</keyword>
<dbReference type="InterPro" id="IPR001645">
    <property type="entry name" value="Folylpolyglutamate_synth"/>
</dbReference>
<evidence type="ECO:0000259" key="12">
    <source>
        <dbReference type="Pfam" id="PF02875"/>
    </source>
</evidence>
<dbReference type="Gene3D" id="3.40.1190.10">
    <property type="entry name" value="Mur-like, catalytic domain"/>
    <property type="match status" value="1"/>
</dbReference>
<evidence type="ECO:0000256" key="6">
    <source>
        <dbReference type="ARBA" id="ARBA00022741"/>
    </source>
</evidence>
<dbReference type="PIRSF" id="PIRSF001563">
    <property type="entry name" value="Folylpolyglu_synth"/>
    <property type="match status" value="1"/>
</dbReference>
<evidence type="ECO:0000256" key="10">
    <source>
        <dbReference type="ARBA" id="ARBA00047493"/>
    </source>
</evidence>
<dbReference type="Pfam" id="PF08245">
    <property type="entry name" value="Mur_ligase_M"/>
    <property type="match status" value="1"/>
</dbReference>
<evidence type="ECO:0000313" key="14">
    <source>
        <dbReference type="EMBL" id="RHW25896.1"/>
    </source>
</evidence>
<dbReference type="Proteomes" id="UP000283644">
    <property type="component" value="Unassembled WGS sequence"/>
</dbReference>
<dbReference type="InterPro" id="IPR004101">
    <property type="entry name" value="Mur_ligase_C"/>
</dbReference>
<dbReference type="InterPro" id="IPR013221">
    <property type="entry name" value="Mur_ligase_cen"/>
</dbReference>
<dbReference type="SUPFAM" id="SSF53623">
    <property type="entry name" value="MurD-like peptide ligases, catalytic domain"/>
    <property type="match status" value="1"/>
</dbReference>
<comment type="catalytic activity">
    <reaction evidence="10">
        <text>(6S)-5,6,7,8-tetrahydrofolyl-(gamma-L-Glu)(n) + L-glutamate + ATP = (6S)-5,6,7,8-tetrahydrofolyl-(gamma-L-Glu)(n+1) + ADP + phosphate + H(+)</text>
        <dbReference type="Rhea" id="RHEA:10580"/>
        <dbReference type="Rhea" id="RHEA-COMP:14738"/>
        <dbReference type="Rhea" id="RHEA-COMP:14740"/>
        <dbReference type="ChEBI" id="CHEBI:15378"/>
        <dbReference type="ChEBI" id="CHEBI:29985"/>
        <dbReference type="ChEBI" id="CHEBI:30616"/>
        <dbReference type="ChEBI" id="CHEBI:43474"/>
        <dbReference type="ChEBI" id="CHEBI:141005"/>
        <dbReference type="ChEBI" id="CHEBI:456216"/>
        <dbReference type="EC" id="6.3.2.17"/>
    </reaction>
</comment>
<dbReference type="PANTHER" id="PTHR11136">
    <property type="entry name" value="FOLYLPOLYGLUTAMATE SYNTHASE-RELATED"/>
    <property type="match status" value="1"/>
</dbReference>
<keyword evidence="6 11" id="KW-0547">Nucleotide-binding</keyword>
<dbReference type="EMBL" id="QXGH01000021">
    <property type="protein sequence ID" value="RHW25896.1"/>
    <property type="molecule type" value="Genomic_DNA"/>
</dbReference>
<feature type="domain" description="Mur ligase C-terminal" evidence="12">
    <location>
        <begin position="278"/>
        <end position="402"/>
    </location>
</feature>
<evidence type="ECO:0000256" key="2">
    <source>
        <dbReference type="ARBA" id="ARBA00008276"/>
    </source>
</evidence>
<dbReference type="FunFam" id="3.40.1190.10:FF:000011">
    <property type="entry name" value="Folylpolyglutamate synthase/dihydrofolate synthase"/>
    <property type="match status" value="1"/>
</dbReference>
<proteinExistence type="inferred from homology"/>
<dbReference type="NCBIfam" id="TIGR01499">
    <property type="entry name" value="folC"/>
    <property type="match status" value="1"/>
</dbReference>
<evidence type="ECO:0000256" key="11">
    <source>
        <dbReference type="PIRNR" id="PIRNR001563"/>
    </source>
</evidence>
<evidence type="ECO:0000256" key="8">
    <source>
        <dbReference type="ARBA" id="ARBA00022842"/>
    </source>
</evidence>
<protein>
    <recommendedName>
        <fullName evidence="3">tetrahydrofolate synthase</fullName>
        <ecNumber evidence="3">6.3.2.17</ecNumber>
    </recommendedName>
    <alternativeName>
        <fullName evidence="9">Tetrahydrofolylpolyglutamate synthase</fullName>
    </alternativeName>
</protein>
<keyword evidence="7 11" id="KW-0067">ATP-binding</keyword>
<evidence type="ECO:0000256" key="5">
    <source>
        <dbReference type="ARBA" id="ARBA00022723"/>
    </source>
</evidence>